<gene>
    <name evidence="3" type="ORF">D641_0113815</name>
</gene>
<dbReference type="PANTHER" id="PTHR48100">
    <property type="entry name" value="BROAD-SPECIFICITY PHOSPHATASE YOR283W-RELATED"/>
    <property type="match status" value="1"/>
</dbReference>
<evidence type="ECO:0000313" key="4">
    <source>
        <dbReference type="Proteomes" id="UP000019754"/>
    </source>
</evidence>
<proteinExistence type="predicted"/>
<evidence type="ECO:0000256" key="2">
    <source>
        <dbReference type="PIRSR" id="PIRSR613078-2"/>
    </source>
</evidence>
<feature type="binding site" evidence="2">
    <location>
        <begin position="13"/>
        <end position="20"/>
    </location>
    <ligand>
        <name>substrate</name>
    </ligand>
</feature>
<feature type="active site" description="Proton donor/acceptor" evidence="1">
    <location>
        <position position="87"/>
    </location>
</feature>
<protein>
    <submittedName>
        <fullName evidence="3">Phosphoglycerate mutase</fullName>
    </submittedName>
</protein>
<dbReference type="InterPro" id="IPR013078">
    <property type="entry name" value="His_Pase_superF_clade-1"/>
</dbReference>
<dbReference type="EMBL" id="AORC01000021">
    <property type="protein sequence ID" value="EYT47867.1"/>
    <property type="molecule type" value="Genomic_DNA"/>
</dbReference>
<dbReference type="Pfam" id="PF00300">
    <property type="entry name" value="His_Phos_1"/>
    <property type="match status" value="1"/>
</dbReference>
<feature type="active site" description="Tele-phosphohistidine intermediate" evidence="1">
    <location>
        <position position="14"/>
    </location>
</feature>
<dbReference type="InterPro" id="IPR001345">
    <property type="entry name" value="PG/BPGM_mutase_AS"/>
</dbReference>
<evidence type="ECO:0000313" key="3">
    <source>
        <dbReference type="EMBL" id="EYT47867.1"/>
    </source>
</evidence>
<dbReference type="PROSITE" id="PS00175">
    <property type="entry name" value="PG_MUTASE"/>
    <property type="match status" value="1"/>
</dbReference>
<comment type="caution">
    <text evidence="3">The sequence shown here is derived from an EMBL/GenBank/DDBJ whole genome shotgun (WGS) entry which is preliminary data.</text>
</comment>
<dbReference type="OrthoDB" id="4697614at2"/>
<dbReference type="Proteomes" id="UP000019754">
    <property type="component" value="Unassembled WGS sequence"/>
</dbReference>
<dbReference type="CDD" id="cd07067">
    <property type="entry name" value="HP_PGM_like"/>
    <property type="match status" value="1"/>
</dbReference>
<accession>A0A022KXN4</accession>
<sequence length="211" mass="23117">MDPHVRTRLILARHGQTDYNREARLQGQVDIPLNATGRKQAARLAHAMTEHAPDLIVSSPLARAHDTALEVGKACGIDVTTDDAFLERGFGPWEGLRGEEIRSRWPKEHAAWRDHRAVPGLGIEDRPDVARRVAERCRELVAQNTGATILVVGHGAATTLGITELLGLDTDTFRGIGGLQNCHRSVLEPLLADATGERMRLVSHNLAPDFI</sequence>
<dbReference type="HOGENOM" id="CLU_033323_9_5_11"/>
<dbReference type="GO" id="GO:0016791">
    <property type="term" value="F:phosphatase activity"/>
    <property type="evidence" value="ECO:0007669"/>
    <property type="project" value="TreeGrafter"/>
</dbReference>
<organism evidence="3 4">
    <name type="scientific">Brachybacterium muris UCD-AY4</name>
    <dbReference type="NCBI Taxonomy" id="1249481"/>
    <lineage>
        <taxon>Bacteria</taxon>
        <taxon>Bacillati</taxon>
        <taxon>Actinomycetota</taxon>
        <taxon>Actinomycetes</taxon>
        <taxon>Micrococcales</taxon>
        <taxon>Dermabacteraceae</taxon>
        <taxon>Brachybacterium</taxon>
    </lineage>
</organism>
<dbReference type="InterPro" id="IPR029033">
    <property type="entry name" value="His_PPase_superfam"/>
</dbReference>
<evidence type="ECO:0000256" key="1">
    <source>
        <dbReference type="PIRSR" id="PIRSR613078-1"/>
    </source>
</evidence>
<dbReference type="GO" id="GO:0005737">
    <property type="term" value="C:cytoplasm"/>
    <property type="evidence" value="ECO:0007669"/>
    <property type="project" value="TreeGrafter"/>
</dbReference>
<reference evidence="3 4" key="1">
    <citation type="journal article" date="2013" name="Genome Announc.">
        <title>Draft genome sequence of an Actinobacterium, Brachybacterium muris strain UCD-AY4.</title>
        <authorList>
            <person name="Lo J.R."/>
            <person name="Lang J.M."/>
            <person name="Darling A.E."/>
            <person name="Eisen J.A."/>
            <person name="Coil D.A."/>
        </authorList>
    </citation>
    <scope>NUCLEOTIDE SEQUENCE [LARGE SCALE GENOMIC DNA]</scope>
    <source>
        <strain evidence="3 4">UCD-AY4</strain>
    </source>
</reference>
<dbReference type="Gene3D" id="3.40.50.1240">
    <property type="entry name" value="Phosphoglycerate mutase-like"/>
    <property type="match status" value="1"/>
</dbReference>
<dbReference type="InterPro" id="IPR050275">
    <property type="entry name" value="PGM_Phosphatase"/>
</dbReference>
<dbReference type="AlphaFoldDB" id="A0A022KXN4"/>
<dbReference type="PANTHER" id="PTHR48100:SF62">
    <property type="entry name" value="GLUCOSYL-3-PHOSPHOGLYCERATE PHOSPHATASE"/>
    <property type="match status" value="1"/>
</dbReference>
<dbReference type="STRING" id="1249481.D641_0113815"/>
<name>A0A022KXN4_9MICO</name>
<dbReference type="SMART" id="SM00855">
    <property type="entry name" value="PGAM"/>
    <property type="match status" value="1"/>
</dbReference>
<dbReference type="SUPFAM" id="SSF53254">
    <property type="entry name" value="Phosphoglycerate mutase-like"/>
    <property type="match status" value="1"/>
</dbReference>
<feature type="binding site" evidence="2">
    <location>
        <position position="63"/>
    </location>
    <ligand>
        <name>substrate</name>
    </ligand>
</feature>
<keyword evidence="4" id="KW-1185">Reference proteome</keyword>